<dbReference type="EMBL" id="LR796168">
    <property type="protein sequence ID" value="CAB4123352.1"/>
    <property type="molecule type" value="Genomic_DNA"/>
</dbReference>
<reference evidence="1" key="1">
    <citation type="submission" date="2020-04" db="EMBL/GenBank/DDBJ databases">
        <authorList>
            <person name="Chiriac C."/>
            <person name="Salcher M."/>
            <person name="Ghai R."/>
            <person name="Kavagutti S V."/>
        </authorList>
    </citation>
    <scope>NUCLEOTIDE SEQUENCE</scope>
</reference>
<protein>
    <submittedName>
        <fullName evidence="1">Uncharacterized protein</fullName>
    </submittedName>
</protein>
<name>A0A6J5KQ67_9CAUD</name>
<proteinExistence type="predicted"/>
<evidence type="ECO:0000313" key="1">
    <source>
        <dbReference type="EMBL" id="CAB4123352.1"/>
    </source>
</evidence>
<gene>
    <name evidence="1" type="ORF">UFOVP41_35</name>
</gene>
<organism evidence="1">
    <name type="scientific">uncultured Caudovirales phage</name>
    <dbReference type="NCBI Taxonomy" id="2100421"/>
    <lineage>
        <taxon>Viruses</taxon>
        <taxon>Duplodnaviria</taxon>
        <taxon>Heunggongvirae</taxon>
        <taxon>Uroviricota</taxon>
        <taxon>Caudoviricetes</taxon>
        <taxon>Peduoviridae</taxon>
        <taxon>Maltschvirus</taxon>
        <taxon>Maltschvirus maltsch</taxon>
    </lineage>
</organism>
<sequence length="67" mass="8100">MNEHIWTAAGTDITLRWRIAGWTPPSELQEYRDKWKYYQNLPLRNLDDNAKEAYEHVLRKAKVTRIK</sequence>
<accession>A0A6J5KQ67</accession>